<gene>
    <name evidence="1" type="ORF">FA95DRAFT_1560645</name>
</gene>
<sequence>MSFTFTAPDRPSPAPVFTQDSPMGLPPVYTGPQLSALQRHMPRRSSPLAQRPIDSPMLSAVEERFDAVDKRVDARLTEVGNALYHELSAYQKTATQEEQAYVQASLDNQRAALEQMRNVMEAFAVSVKAELASLRTQVDALQKGSAAGRRK</sequence>
<reference evidence="1" key="1">
    <citation type="submission" date="2021-02" db="EMBL/GenBank/DDBJ databases">
        <authorList>
            <consortium name="DOE Joint Genome Institute"/>
            <person name="Ahrendt S."/>
            <person name="Looney B.P."/>
            <person name="Miyauchi S."/>
            <person name="Morin E."/>
            <person name="Drula E."/>
            <person name="Courty P.E."/>
            <person name="Chicoki N."/>
            <person name="Fauchery L."/>
            <person name="Kohler A."/>
            <person name="Kuo A."/>
            <person name="Labutti K."/>
            <person name="Pangilinan J."/>
            <person name="Lipzen A."/>
            <person name="Riley R."/>
            <person name="Andreopoulos W."/>
            <person name="He G."/>
            <person name="Johnson J."/>
            <person name="Barry K.W."/>
            <person name="Grigoriev I.V."/>
            <person name="Nagy L."/>
            <person name="Hibbett D."/>
            <person name="Henrissat B."/>
            <person name="Matheny P.B."/>
            <person name="Labbe J."/>
            <person name="Martin F."/>
        </authorList>
    </citation>
    <scope>NUCLEOTIDE SEQUENCE</scope>
    <source>
        <strain evidence="1">FP105234-sp</strain>
    </source>
</reference>
<proteinExistence type="predicted"/>
<dbReference type="Proteomes" id="UP000814033">
    <property type="component" value="Unassembled WGS sequence"/>
</dbReference>
<comment type="caution">
    <text evidence="1">The sequence shown here is derived from an EMBL/GenBank/DDBJ whole genome shotgun (WGS) entry which is preliminary data.</text>
</comment>
<reference evidence="1" key="2">
    <citation type="journal article" date="2022" name="New Phytol.">
        <title>Evolutionary transition to the ectomycorrhizal habit in the genomes of a hyperdiverse lineage of mushroom-forming fungi.</title>
        <authorList>
            <person name="Looney B."/>
            <person name="Miyauchi S."/>
            <person name="Morin E."/>
            <person name="Drula E."/>
            <person name="Courty P.E."/>
            <person name="Kohler A."/>
            <person name="Kuo A."/>
            <person name="LaButti K."/>
            <person name="Pangilinan J."/>
            <person name="Lipzen A."/>
            <person name="Riley R."/>
            <person name="Andreopoulos W."/>
            <person name="He G."/>
            <person name="Johnson J."/>
            <person name="Nolan M."/>
            <person name="Tritt A."/>
            <person name="Barry K.W."/>
            <person name="Grigoriev I.V."/>
            <person name="Nagy L.G."/>
            <person name="Hibbett D."/>
            <person name="Henrissat B."/>
            <person name="Matheny P.B."/>
            <person name="Labbe J."/>
            <person name="Martin F.M."/>
        </authorList>
    </citation>
    <scope>NUCLEOTIDE SEQUENCE</scope>
    <source>
        <strain evidence="1">FP105234-sp</strain>
    </source>
</reference>
<name>A0ACB8RPT4_9AGAM</name>
<accession>A0ACB8RPT4</accession>
<evidence type="ECO:0000313" key="2">
    <source>
        <dbReference type="Proteomes" id="UP000814033"/>
    </source>
</evidence>
<protein>
    <submittedName>
        <fullName evidence="1">Uncharacterized protein</fullName>
    </submittedName>
</protein>
<keyword evidence="2" id="KW-1185">Reference proteome</keyword>
<evidence type="ECO:0000313" key="1">
    <source>
        <dbReference type="EMBL" id="KAI0045955.1"/>
    </source>
</evidence>
<organism evidence="1 2">
    <name type="scientific">Auriscalpium vulgare</name>
    <dbReference type="NCBI Taxonomy" id="40419"/>
    <lineage>
        <taxon>Eukaryota</taxon>
        <taxon>Fungi</taxon>
        <taxon>Dikarya</taxon>
        <taxon>Basidiomycota</taxon>
        <taxon>Agaricomycotina</taxon>
        <taxon>Agaricomycetes</taxon>
        <taxon>Russulales</taxon>
        <taxon>Auriscalpiaceae</taxon>
        <taxon>Auriscalpium</taxon>
    </lineage>
</organism>
<dbReference type="EMBL" id="MU275938">
    <property type="protein sequence ID" value="KAI0045955.1"/>
    <property type="molecule type" value="Genomic_DNA"/>
</dbReference>